<organism evidence="3 4">
    <name type="scientific">Bursaphelenchus xylophilus</name>
    <name type="common">Pinewood nematode worm</name>
    <name type="synonym">Aphelenchoides xylophilus</name>
    <dbReference type="NCBI Taxonomy" id="6326"/>
    <lineage>
        <taxon>Eukaryota</taxon>
        <taxon>Metazoa</taxon>
        <taxon>Ecdysozoa</taxon>
        <taxon>Nematoda</taxon>
        <taxon>Chromadorea</taxon>
        <taxon>Rhabditida</taxon>
        <taxon>Tylenchina</taxon>
        <taxon>Tylenchomorpha</taxon>
        <taxon>Aphelenchoidea</taxon>
        <taxon>Aphelenchoididae</taxon>
        <taxon>Bursaphelenchus</taxon>
    </lineage>
</organism>
<feature type="region of interest" description="Disordered" evidence="1">
    <location>
        <begin position="1"/>
        <end position="25"/>
    </location>
</feature>
<proteinExistence type="predicted"/>
<dbReference type="Pfam" id="PF00651">
    <property type="entry name" value="BTB"/>
    <property type="match status" value="1"/>
</dbReference>
<accession>A0A1I7RT91</accession>
<dbReference type="PANTHER" id="PTHR24413">
    <property type="entry name" value="SPECKLE-TYPE POZ PROTEIN"/>
    <property type="match status" value="1"/>
</dbReference>
<feature type="compositionally biased region" description="Basic and acidic residues" evidence="1">
    <location>
        <begin position="16"/>
        <end position="25"/>
    </location>
</feature>
<name>A0A1I7RT91_BURXY</name>
<sequence>MSNTHIDVKPPLPDEEAPRREEPKPPLLIDRKMLSFVNHPIQKLTIINDSNDPYNVEFRVEGPYFVSLGGTTIRSRAEVILKVEQTEASNGKLFIKYSKDSLEDPKKLFHKAIRLYANIAQDFSCEKPVIQDNTIFYNDRSFSDTMVKCGDTVFHVSRVILSRHSRILQGKFKNDFIESKIGLLKINGFDVRAVELMLRFLYGENIQIGNQGAELMKLANHYQIAPLTEFVSIQIMHGLSADNFYEVLKLAHSIQHDELYRAALECGNERFISFRIR</sequence>
<dbReference type="SMART" id="SM00225">
    <property type="entry name" value="BTB"/>
    <property type="match status" value="1"/>
</dbReference>
<dbReference type="Gene3D" id="3.30.710.10">
    <property type="entry name" value="Potassium Channel Kv1.1, Chain A"/>
    <property type="match status" value="1"/>
</dbReference>
<reference evidence="4" key="1">
    <citation type="submission" date="2016-11" db="UniProtKB">
        <authorList>
            <consortium name="WormBaseParasite"/>
        </authorList>
    </citation>
    <scope>IDENTIFICATION</scope>
</reference>
<dbReference type="PROSITE" id="PS50097">
    <property type="entry name" value="BTB"/>
    <property type="match status" value="1"/>
</dbReference>
<dbReference type="Proteomes" id="UP000095284">
    <property type="component" value="Unplaced"/>
</dbReference>
<protein>
    <submittedName>
        <fullName evidence="4">BTB domain-containing protein</fullName>
    </submittedName>
</protein>
<dbReference type="WBParaSite" id="BXY_0394500.1">
    <property type="protein sequence ID" value="BXY_0394500.1"/>
    <property type="gene ID" value="BXY_0394500"/>
</dbReference>
<evidence type="ECO:0000313" key="3">
    <source>
        <dbReference type="Proteomes" id="UP000095284"/>
    </source>
</evidence>
<dbReference type="AlphaFoldDB" id="A0A1I7RT91"/>
<evidence type="ECO:0000256" key="1">
    <source>
        <dbReference type="SAM" id="MobiDB-lite"/>
    </source>
</evidence>
<dbReference type="InterPro" id="IPR000210">
    <property type="entry name" value="BTB/POZ_dom"/>
</dbReference>
<evidence type="ECO:0000313" key="4">
    <source>
        <dbReference type="WBParaSite" id="BXY_0394500.1"/>
    </source>
</evidence>
<feature type="domain" description="BTB" evidence="2">
    <location>
        <begin position="143"/>
        <end position="210"/>
    </location>
</feature>
<evidence type="ECO:0000259" key="2">
    <source>
        <dbReference type="PROSITE" id="PS50097"/>
    </source>
</evidence>
<dbReference type="SUPFAM" id="SSF54695">
    <property type="entry name" value="POZ domain"/>
    <property type="match status" value="1"/>
</dbReference>
<dbReference type="InterPro" id="IPR011333">
    <property type="entry name" value="SKP1/BTB/POZ_sf"/>
</dbReference>
<dbReference type="CDD" id="cd18186">
    <property type="entry name" value="BTB_POZ_ZBTB_KLHL-like"/>
    <property type="match status" value="1"/>
</dbReference>